<name>A0A194VQE6_CYTMA</name>
<evidence type="ECO:0000313" key="4">
    <source>
        <dbReference type="EMBL" id="KUI66050.1"/>
    </source>
</evidence>
<protein>
    <submittedName>
        <fullName evidence="4">Vegetative incompatibility protein HET-E-1</fullName>
    </submittedName>
</protein>
<feature type="domain" description="GPI inositol-deacylase winged helix" evidence="2">
    <location>
        <begin position="473"/>
        <end position="541"/>
    </location>
</feature>
<dbReference type="SUPFAM" id="SSF52540">
    <property type="entry name" value="P-loop containing nucleoside triphosphate hydrolases"/>
    <property type="match status" value="1"/>
</dbReference>
<dbReference type="PANTHER" id="PTHR10039:SF16">
    <property type="entry name" value="GPI INOSITOL-DEACYLASE"/>
    <property type="match status" value="1"/>
</dbReference>
<dbReference type="Gene3D" id="3.40.50.300">
    <property type="entry name" value="P-loop containing nucleotide triphosphate hydrolases"/>
    <property type="match status" value="1"/>
</dbReference>
<reference evidence="4" key="1">
    <citation type="submission" date="2014-12" db="EMBL/GenBank/DDBJ databases">
        <title>Genome Sequence of Valsa Canker Pathogens Uncovers a Specific Adaption of Colonization on Woody Bark.</title>
        <authorList>
            <person name="Yin Z."/>
            <person name="Liu H."/>
            <person name="Gao X."/>
            <person name="Li Z."/>
            <person name="Song N."/>
            <person name="Ke X."/>
            <person name="Dai Q."/>
            <person name="Wu Y."/>
            <person name="Sun Y."/>
            <person name="Xu J.-R."/>
            <person name="Kang Z.K."/>
            <person name="Wang L."/>
            <person name="Huang L."/>
        </authorList>
    </citation>
    <scope>NUCLEOTIDE SEQUENCE [LARGE SCALE GENOMIC DNA]</scope>
    <source>
        <strain evidence="4">03-8</strain>
    </source>
</reference>
<dbReference type="EMBL" id="CM003099">
    <property type="protein sequence ID" value="KUI66050.1"/>
    <property type="molecule type" value="Genomic_DNA"/>
</dbReference>
<gene>
    <name evidence="4" type="ORF">VM1G_01344</name>
</gene>
<dbReference type="AlphaFoldDB" id="A0A194VQE6"/>
<evidence type="ECO:0000259" key="2">
    <source>
        <dbReference type="Pfam" id="PF22939"/>
    </source>
</evidence>
<proteinExistence type="predicted"/>
<evidence type="ECO:0000256" key="1">
    <source>
        <dbReference type="ARBA" id="ARBA00022737"/>
    </source>
</evidence>
<accession>A0A194VQE6</accession>
<feature type="domain" description="Nephrocystin 3-like N-terminal" evidence="3">
    <location>
        <begin position="197"/>
        <end position="358"/>
    </location>
</feature>
<dbReference type="InterPro" id="IPR056884">
    <property type="entry name" value="NPHP3-like_N"/>
</dbReference>
<dbReference type="Pfam" id="PF22939">
    <property type="entry name" value="WHD_GPIID"/>
    <property type="match status" value="1"/>
</dbReference>
<dbReference type="InterPro" id="IPR015943">
    <property type="entry name" value="WD40/YVTN_repeat-like_dom_sf"/>
</dbReference>
<dbReference type="Proteomes" id="UP000078559">
    <property type="component" value="Chromosome 2"/>
</dbReference>
<dbReference type="InterPro" id="IPR029058">
    <property type="entry name" value="AB_hydrolase_fold"/>
</dbReference>
<keyword evidence="5" id="KW-1185">Reference proteome</keyword>
<dbReference type="Gene3D" id="3.40.50.1820">
    <property type="entry name" value="alpha/beta hydrolase"/>
    <property type="match status" value="1"/>
</dbReference>
<evidence type="ECO:0000259" key="3">
    <source>
        <dbReference type="Pfam" id="PF24883"/>
    </source>
</evidence>
<organism evidence="4 5">
    <name type="scientific">Cytospora mali</name>
    <name type="common">Apple Valsa canker fungus</name>
    <name type="synonym">Valsa mali</name>
    <dbReference type="NCBI Taxonomy" id="578113"/>
    <lineage>
        <taxon>Eukaryota</taxon>
        <taxon>Fungi</taxon>
        <taxon>Dikarya</taxon>
        <taxon>Ascomycota</taxon>
        <taxon>Pezizomycotina</taxon>
        <taxon>Sordariomycetes</taxon>
        <taxon>Sordariomycetidae</taxon>
        <taxon>Diaporthales</taxon>
        <taxon>Cytosporaceae</taxon>
        <taxon>Cytospora</taxon>
    </lineage>
</organism>
<dbReference type="PANTHER" id="PTHR10039">
    <property type="entry name" value="AMELOGENIN"/>
    <property type="match status" value="1"/>
</dbReference>
<keyword evidence="1" id="KW-0677">Repeat</keyword>
<evidence type="ECO:0000313" key="5">
    <source>
        <dbReference type="Proteomes" id="UP000078559"/>
    </source>
</evidence>
<dbReference type="Gene3D" id="2.130.10.10">
    <property type="entry name" value="YVTN repeat-like/Quinoprotein amine dehydrogenase"/>
    <property type="match status" value="2"/>
</dbReference>
<dbReference type="SUPFAM" id="SSF63829">
    <property type="entry name" value="Calcium-dependent phosphotriesterase"/>
    <property type="match status" value="1"/>
</dbReference>
<dbReference type="InterPro" id="IPR054471">
    <property type="entry name" value="GPIID_WHD"/>
</dbReference>
<dbReference type="InterPro" id="IPR027417">
    <property type="entry name" value="P-loop_NTPase"/>
</dbReference>
<sequence>MGGLVFKKAFIQGLLNDEFRPIVSMVDAVLFLATPHRGTDLADTLNKFLASSMFGHSAKDYVSELARRSPTINELNESFRHHSSGLKVFSFYETLSTAIGPLSTMIVDKTSSVLGYPGETLQPLYANHHDVCKFKSAQDPNYISVVGALRSVVGSVVLSTASESRFEYDLKQAKVLLGVTGPPEEDLAAARAMRKQGTCQTFISSREFIDWRESQSSHIIWAHANPGNGKSTLCSMIVDHLRDEGKICGYYFFKHDNFQKRRVSSLLKSLAFQTASQQLETCRAFARLADSGSSLQKANVVTIWKDVYLGILAEQRDENDIFWVIDAIDESESARQILELLSDVGDFRPRLHILLLGRPQAPITQAIQKAKGRILVTEVALSDNEADIRTVVANEIEYLQSHDDELKTQIIDEITKRSQGNFLWASLVVEQVTRCRRQEQIRQVLETSPDGMDSLYNRMLDSISNFDIQEDLALARIMLSWAMYARTPLTVEELSGPYAVELKSVMDLKYTLNEVCGGFVVINANNSITLVHHSAKEYLQRHMDQCAPLSLEPTQAHEELFGKCLVAICDKSLRSKLQTLKISPFLQYAATSWAYHLDKCPAHSDRVLNGLTKLFKDHSILSWIQYLAMSGRLPDLPGVARNLMIYAKKSRKIESKRLPETRRTSDITLIEDWAGDLENIAVKFGRNLSEDPSMIFKCVPALSPSSSVISQTFSGNPTTILSVTGTTNKEWDDCIARVSGSSGRALRLACSSMYLAVAPDVPMGDVILWDTTLFQEIRTFSMKERISQLMFNHTGSLFACCGKSRTCVWRVEDGMAVLKVQNPPLEWAIELKFDDHDSLFMVTDIRGVYKLPFEDGGSDEGSWVKLSPQLLEETALPEGVWIGTPTGVTFNKDCSQIAVAYGRVPPAIWNVDPPFVTARLPDRRKYHPGRPPPTSYAGGSKVVWHPSGAYVFGIHGDIFRWALAEDAYDIIQGETDVTPRSIECSPNGLVFMTADVQGLIKIYEVESMALIYKLRSEGGIDHICFSPDSLRFYDLRWSYCNVWAPSCLVRLADASIDRFIDSAMTNYKFWSNMGDAPDTSIQITVPERHASIKPAITAIVAHIKCA</sequence>
<dbReference type="OrthoDB" id="1658288at2759"/>
<dbReference type="Pfam" id="PF24883">
    <property type="entry name" value="NPHP3_N"/>
    <property type="match status" value="1"/>
</dbReference>